<dbReference type="PANTHER" id="PTHR22916">
    <property type="entry name" value="GLYCOSYLTRANSFERASE"/>
    <property type="match status" value="1"/>
</dbReference>
<reference evidence="2 3" key="1">
    <citation type="submission" date="2020-11" db="EMBL/GenBank/DDBJ databases">
        <title>Kaistella gelatinilytica sp. nov., a flavobacterium isolated from Antarctic Soil.</title>
        <authorList>
            <person name="Li J."/>
        </authorList>
    </citation>
    <scope>NUCLEOTIDE SEQUENCE [LARGE SCALE GENOMIC DNA]</scope>
    <source>
        <strain evidence="2 3">G5-32</strain>
    </source>
</reference>
<dbReference type="EMBL" id="JADPVI010000002">
    <property type="protein sequence ID" value="MBF8457265.1"/>
    <property type="molecule type" value="Genomic_DNA"/>
</dbReference>
<dbReference type="Proteomes" id="UP000660070">
    <property type="component" value="Unassembled WGS sequence"/>
</dbReference>
<sequence length="286" mass="33414">MKVLVSIIIPCYNQAQYLDECLKSILDQTYENWECLIINDGSPDHTEKIAKKWVKRDKRFKYLYKENGGTSSAKNFGIKAALGNYIQILDSDDLLEKDKIFAQATYFDNDIDLIISGYRYFESKDGRDAKKIFGRQNFLPEVCLTVQDTDILNLFSVKNPFVISAPIYKKSIFEKVGLFDERLSALEDWELHLRCALHNMKFQHSGYLKNSLCLIRLHENSAMRNNQKMQKSYINFVEICNLNPLYVEKLGFRKLPDQKRLLNYISLFFPPIINVVLNKIKTHVKK</sequence>
<protein>
    <submittedName>
        <fullName evidence="2">Glycosyltransferase</fullName>
    </submittedName>
</protein>
<dbReference type="Pfam" id="PF00535">
    <property type="entry name" value="Glycos_transf_2"/>
    <property type="match status" value="1"/>
</dbReference>
<name>A0ABS0FC43_9FLAO</name>
<accession>A0ABS0FC43</accession>
<evidence type="ECO:0000259" key="1">
    <source>
        <dbReference type="Pfam" id="PF00535"/>
    </source>
</evidence>
<feature type="domain" description="Glycosyltransferase 2-like" evidence="1">
    <location>
        <begin position="6"/>
        <end position="133"/>
    </location>
</feature>
<dbReference type="InterPro" id="IPR001173">
    <property type="entry name" value="Glyco_trans_2-like"/>
</dbReference>
<evidence type="ECO:0000313" key="2">
    <source>
        <dbReference type="EMBL" id="MBF8457265.1"/>
    </source>
</evidence>
<dbReference type="Gene3D" id="3.90.550.10">
    <property type="entry name" value="Spore Coat Polysaccharide Biosynthesis Protein SpsA, Chain A"/>
    <property type="match status" value="1"/>
</dbReference>
<proteinExistence type="predicted"/>
<dbReference type="SUPFAM" id="SSF53448">
    <property type="entry name" value="Nucleotide-diphospho-sugar transferases"/>
    <property type="match status" value="1"/>
</dbReference>
<organism evidence="2 3">
    <name type="scientific">Kaistella gelatinilytica</name>
    <dbReference type="NCBI Taxonomy" id="2787636"/>
    <lineage>
        <taxon>Bacteria</taxon>
        <taxon>Pseudomonadati</taxon>
        <taxon>Bacteroidota</taxon>
        <taxon>Flavobacteriia</taxon>
        <taxon>Flavobacteriales</taxon>
        <taxon>Weeksellaceae</taxon>
        <taxon>Chryseobacterium group</taxon>
        <taxon>Kaistella</taxon>
    </lineage>
</organism>
<dbReference type="InterPro" id="IPR029044">
    <property type="entry name" value="Nucleotide-diphossugar_trans"/>
</dbReference>
<evidence type="ECO:0000313" key="3">
    <source>
        <dbReference type="Proteomes" id="UP000660070"/>
    </source>
</evidence>
<gene>
    <name evidence="2" type="ORF">IV494_08720</name>
</gene>
<comment type="caution">
    <text evidence="2">The sequence shown here is derived from an EMBL/GenBank/DDBJ whole genome shotgun (WGS) entry which is preliminary data.</text>
</comment>
<keyword evidence="3" id="KW-1185">Reference proteome</keyword>
<dbReference type="PANTHER" id="PTHR22916:SF3">
    <property type="entry name" value="UDP-GLCNAC:BETAGAL BETA-1,3-N-ACETYLGLUCOSAMINYLTRANSFERASE-LIKE PROTEIN 1"/>
    <property type="match status" value="1"/>
</dbReference>
<dbReference type="RefSeq" id="WP_196079774.1">
    <property type="nucleotide sequence ID" value="NZ_JADPVI010000002.1"/>
</dbReference>